<dbReference type="EMBL" id="CAMGYJ010000009">
    <property type="protein sequence ID" value="CAI0546099.1"/>
    <property type="molecule type" value="Genomic_DNA"/>
</dbReference>
<dbReference type="SUPFAM" id="SSF81383">
    <property type="entry name" value="F-box domain"/>
    <property type="match status" value="1"/>
</dbReference>
<proteinExistence type="predicted"/>
<dbReference type="InterPro" id="IPR056592">
    <property type="entry name" value="Beta-prop_At3g26010-like"/>
</dbReference>
<dbReference type="AlphaFoldDB" id="A0AAV0QNY2"/>
<dbReference type="PANTHER" id="PTHR35546:SF128">
    <property type="entry name" value="F-BOX ASSOCIATED DOMAIN-CONTAINING PROTEIN"/>
    <property type="match status" value="1"/>
</dbReference>
<dbReference type="InterPro" id="IPR036047">
    <property type="entry name" value="F-box-like_dom_sf"/>
</dbReference>
<evidence type="ECO:0000259" key="1">
    <source>
        <dbReference type="Pfam" id="PF24750"/>
    </source>
</evidence>
<dbReference type="Gene3D" id="1.20.1280.50">
    <property type="match status" value="1"/>
</dbReference>
<feature type="domain" description="F-box protein At3g26010-like beta-propeller" evidence="1">
    <location>
        <begin position="33"/>
        <end position="334"/>
    </location>
</feature>
<evidence type="ECO:0000313" key="2">
    <source>
        <dbReference type="EMBL" id="CAI0546099.1"/>
    </source>
</evidence>
<reference evidence="2" key="1">
    <citation type="submission" date="2022-08" db="EMBL/GenBank/DDBJ databases">
        <authorList>
            <person name="Gutierrez-Valencia J."/>
        </authorList>
    </citation>
    <scope>NUCLEOTIDE SEQUENCE</scope>
</reference>
<dbReference type="Proteomes" id="UP001154282">
    <property type="component" value="Unassembled WGS sequence"/>
</dbReference>
<comment type="caution">
    <text evidence="2">The sequence shown here is derived from an EMBL/GenBank/DDBJ whole genome shotgun (WGS) entry which is preliminary data.</text>
</comment>
<name>A0AAV0QNY2_9ROSI</name>
<dbReference type="PANTHER" id="PTHR35546">
    <property type="entry name" value="F-BOX PROTEIN INTERACTION DOMAIN PROTEIN-RELATED"/>
    <property type="match status" value="1"/>
</dbReference>
<dbReference type="Pfam" id="PF24750">
    <property type="entry name" value="b-prop_At3g26010-like"/>
    <property type="match status" value="1"/>
</dbReference>
<sequence>MSKLDDDDLLLEILIRLPDPGTALRCKPVCKRWSSLISSPYFNRRFISHHQSKNAEGPPGEPSSLLSFIPLPNEEIRRRSIIFDCFKDLLLCGFTERGDYNGELARLYLVCNWFTKQWIALPLAPERTESPLGFVARLVCEPCRNSNHTLELGDGQVFVYSAEYRFRVVYAYQEMRAAVTKLDVFCSESGKWTKEALVLDGYGKNLRQNMISLNGKLWWSYLKQGETGIVAVNPFCPHITPIINNASGVLVASSKCNIAVSQGALYILVLEENEISPDGGASRNALNVWSLEKDGKSWGIQYKVFLNSSRFKDLQVSECYICDLHPEKPEIVFLELFNLVHHLGIFTFNLTSGELEFAFDRLYIPHFMVLHIQPKVSYWPTPIPRYEELQGIYDGSYNCLVQSREATIVGNYFCFSDFTTLVRNSSLPLYLF</sequence>
<gene>
    <name evidence="2" type="ORF">LITE_LOCUS43829</name>
</gene>
<evidence type="ECO:0000313" key="3">
    <source>
        <dbReference type="Proteomes" id="UP001154282"/>
    </source>
</evidence>
<accession>A0AAV0QNY2</accession>
<keyword evidence="3" id="KW-1185">Reference proteome</keyword>
<protein>
    <recommendedName>
        <fullName evidence="1">F-box protein At3g26010-like beta-propeller domain-containing protein</fullName>
    </recommendedName>
</protein>
<dbReference type="InterPro" id="IPR055290">
    <property type="entry name" value="At3g26010-like"/>
</dbReference>
<organism evidence="2 3">
    <name type="scientific">Linum tenue</name>
    <dbReference type="NCBI Taxonomy" id="586396"/>
    <lineage>
        <taxon>Eukaryota</taxon>
        <taxon>Viridiplantae</taxon>
        <taxon>Streptophyta</taxon>
        <taxon>Embryophyta</taxon>
        <taxon>Tracheophyta</taxon>
        <taxon>Spermatophyta</taxon>
        <taxon>Magnoliopsida</taxon>
        <taxon>eudicotyledons</taxon>
        <taxon>Gunneridae</taxon>
        <taxon>Pentapetalae</taxon>
        <taxon>rosids</taxon>
        <taxon>fabids</taxon>
        <taxon>Malpighiales</taxon>
        <taxon>Linaceae</taxon>
        <taxon>Linum</taxon>
    </lineage>
</organism>